<dbReference type="GO" id="GO:0000981">
    <property type="term" value="F:DNA-binding transcription factor activity, RNA polymerase II-specific"/>
    <property type="evidence" value="ECO:0007669"/>
    <property type="project" value="TreeGrafter"/>
</dbReference>
<dbReference type="InterPro" id="IPR013087">
    <property type="entry name" value="Znf_C2H2_type"/>
</dbReference>
<name>A0A210Q3M9_MIZYE</name>
<dbReference type="OrthoDB" id="5982522at2759"/>
<dbReference type="GO" id="GO:0005634">
    <property type="term" value="C:nucleus"/>
    <property type="evidence" value="ECO:0007669"/>
    <property type="project" value="UniProtKB-SubCell"/>
</dbReference>
<dbReference type="Gene3D" id="3.30.160.60">
    <property type="entry name" value="Classic Zinc Finger"/>
    <property type="match status" value="3"/>
</dbReference>
<dbReference type="EMBL" id="NEDP02005138">
    <property type="protein sequence ID" value="OWF43279.1"/>
    <property type="molecule type" value="Genomic_DNA"/>
</dbReference>
<keyword evidence="6" id="KW-0539">Nucleus</keyword>
<evidence type="ECO:0000256" key="7">
    <source>
        <dbReference type="PROSITE-ProRule" id="PRU00042"/>
    </source>
</evidence>
<keyword evidence="10" id="KW-1185">Reference proteome</keyword>
<evidence type="ECO:0000256" key="2">
    <source>
        <dbReference type="ARBA" id="ARBA00022723"/>
    </source>
</evidence>
<dbReference type="AlphaFoldDB" id="A0A210Q3M9"/>
<dbReference type="InterPro" id="IPR036236">
    <property type="entry name" value="Znf_C2H2_sf"/>
</dbReference>
<comment type="subcellular location">
    <subcellularLocation>
        <location evidence="1">Nucleus</location>
    </subcellularLocation>
</comment>
<evidence type="ECO:0000256" key="1">
    <source>
        <dbReference type="ARBA" id="ARBA00004123"/>
    </source>
</evidence>
<keyword evidence="4 7" id="KW-0863">Zinc-finger</keyword>
<evidence type="ECO:0000256" key="4">
    <source>
        <dbReference type="ARBA" id="ARBA00022771"/>
    </source>
</evidence>
<dbReference type="PANTHER" id="PTHR24388:SF54">
    <property type="entry name" value="PROTEIN ESCARGOT"/>
    <property type="match status" value="1"/>
</dbReference>
<dbReference type="PROSITE" id="PS50157">
    <property type="entry name" value="ZINC_FINGER_C2H2_2"/>
    <property type="match status" value="3"/>
</dbReference>
<evidence type="ECO:0000256" key="6">
    <source>
        <dbReference type="ARBA" id="ARBA00023242"/>
    </source>
</evidence>
<dbReference type="PANTHER" id="PTHR24388">
    <property type="entry name" value="ZINC FINGER PROTEIN"/>
    <property type="match status" value="1"/>
</dbReference>
<dbReference type="GO" id="GO:0008270">
    <property type="term" value="F:zinc ion binding"/>
    <property type="evidence" value="ECO:0007669"/>
    <property type="project" value="UniProtKB-KW"/>
</dbReference>
<dbReference type="SMART" id="SM00355">
    <property type="entry name" value="ZnF_C2H2"/>
    <property type="match status" value="5"/>
</dbReference>
<evidence type="ECO:0000256" key="5">
    <source>
        <dbReference type="ARBA" id="ARBA00022833"/>
    </source>
</evidence>
<evidence type="ECO:0000313" key="10">
    <source>
        <dbReference type="Proteomes" id="UP000242188"/>
    </source>
</evidence>
<protein>
    <submittedName>
        <fullName evidence="9">Zinc finger protein 282</fullName>
    </submittedName>
</protein>
<feature type="domain" description="C2H2-type" evidence="8">
    <location>
        <begin position="152"/>
        <end position="179"/>
    </location>
</feature>
<feature type="domain" description="C2H2-type" evidence="8">
    <location>
        <begin position="88"/>
        <end position="116"/>
    </location>
</feature>
<dbReference type="FunFam" id="3.30.160.60:FF:000446">
    <property type="entry name" value="Zinc finger protein"/>
    <property type="match status" value="1"/>
</dbReference>
<evidence type="ECO:0000259" key="8">
    <source>
        <dbReference type="PROSITE" id="PS50157"/>
    </source>
</evidence>
<dbReference type="PROSITE" id="PS00028">
    <property type="entry name" value="ZINC_FINGER_C2H2_1"/>
    <property type="match status" value="4"/>
</dbReference>
<dbReference type="InterPro" id="IPR050527">
    <property type="entry name" value="Snail/Krueppel_Znf"/>
</dbReference>
<comment type="caution">
    <text evidence="9">The sequence shown here is derived from an EMBL/GenBank/DDBJ whole genome shotgun (WGS) entry which is preliminary data.</text>
</comment>
<feature type="domain" description="C2H2-type" evidence="8">
    <location>
        <begin position="180"/>
        <end position="199"/>
    </location>
</feature>
<proteinExistence type="predicted"/>
<dbReference type="SUPFAM" id="SSF57667">
    <property type="entry name" value="beta-beta-alpha zinc fingers"/>
    <property type="match status" value="2"/>
</dbReference>
<reference evidence="9 10" key="1">
    <citation type="journal article" date="2017" name="Nat. Ecol. Evol.">
        <title>Scallop genome provides insights into evolution of bilaterian karyotype and development.</title>
        <authorList>
            <person name="Wang S."/>
            <person name="Zhang J."/>
            <person name="Jiao W."/>
            <person name="Li J."/>
            <person name="Xun X."/>
            <person name="Sun Y."/>
            <person name="Guo X."/>
            <person name="Huan P."/>
            <person name="Dong B."/>
            <person name="Zhang L."/>
            <person name="Hu X."/>
            <person name="Sun X."/>
            <person name="Wang J."/>
            <person name="Zhao C."/>
            <person name="Wang Y."/>
            <person name="Wang D."/>
            <person name="Huang X."/>
            <person name="Wang R."/>
            <person name="Lv J."/>
            <person name="Li Y."/>
            <person name="Zhang Z."/>
            <person name="Liu B."/>
            <person name="Lu W."/>
            <person name="Hui Y."/>
            <person name="Liang J."/>
            <person name="Zhou Z."/>
            <person name="Hou R."/>
            <person name="Li X."/>
            <person name="Liu Y."/>
            <person name="Li H."/>
            <person name="Ning X."/>
            <person name="Lin Y."/>
            <person name="Zhao L."/>
            <person name="Xing Q."/>
            <person name="Dou J."/>
            <person name="Li Y."/>
            <person name="Mao J."/>
            <person name="Guo H."/>
            <person name="Dou H."/>
            <person name="Li T."/>
            <person name="Mu C."/>
            <person name="Jiang W."/>
            <person name="Fu Q."/>
            <person name="Fu X."/>
            <person name="Miao Y."/>
            <person name="Liu J."/>
            <person name="Yu Q."/>
            <person name="Li R."/>
            <person name="Liao H."/>
            <person name="Li X."/>
            <person name="Kong Y."/>
            <person name="Jiang Z."/>
            <person name="Chourrout D."/>
            <person name="Li R."/>
            <person name="Bao Z."/>
        </authorList>
    </citation>
    <scope>NUCLEOTIDE SEQUENCE [LARGE SCALE GENOMIC DNA]</scope>
    <source>
        <strain evidence="9 10">PY_sf001</strain>
    </source>
</reference>
<evidence type="ECO:0000313" key="9">
    <source>
        <dbReference type="EMBL" id="OWF43279.1"/>
    </source>
</evidence>
<keyword evidence="3" id="KW-0677">Repeat</keyword>
<gene>
    <name evidence="9" type="ORF">KP79_PYT18771</name>
</gene>
<dbReference type="Proteomes" id="UP000242188">
    <property type="component" value="Unassembled WGS sequence"/>
</dbReference>
<sequence length="215" mass="24236">MACFIVSEKNIHRSLFGVFVGYEDDKTLGSYVIEGMLESTGHMSRLICESCGIVLDTENEKSKHMSLVHGSDKHVLDSTSEQLQLSGLFCESCNVAFNTENEKVQHMAMVHKSGKNVVATCNICGKTYKSIWGYRYHQKSHQRSFGKTSGSCQCKICGKFFQSRFYLQRHLKSHSTERPHTCQRCGRAYKHSSGLKMHQASCLEQLSPHSATFGH</sequence>
<evidence type="ECO:0000256" key="3">
    <source>
        <dbReference type="ARBA" id="ARBA00022737"/>
    </source>
</evidence>
<dbReference type="Pfam" id="PF00096">
    <property type="entry name" value="zf-C2H2"/>
    <property type="match status" value="3"/>
</dbReference>
<dbReference type="GO" id="GO:0000978">
    <property type="term" value="F:RNA polymerase II cis-regulatory region sequence-specific DNA binding"/>
    <property type="evidence" value="ECO:0007669"/>
    <property type="project" value="TreeGrafter"/>
</dbReference>
<keyword evidence="5" id="KW-0862">Zinc</keyword>
<organism evidence="9 10">
    <name type="scientific">Mizuhopecten yessoensis</name>
    <name type="common">Japanese scallop</name>
    <name type="synonym">Patinopecten yessoensis</name>
    <dbReference type="NCBI Taxonomy" id="6573"/>
    <lineage>
        <taxon>Eukaryota</taxon>
        <taxon>Metazoa</taxon>
        <taxon>Spiralia</taxon>
        <taxon>Lophotrochozoa</taxon>
        <taxon>Mollusca</taxon>
        <taxon>Bivalvia</taxon>
        <taxon>Autobranchia</taxon>
        <taxon>Pteriomorphia</taxon>
        <taxon>Pectinida</taxon>
        <taxon>Pectinoidea</taxon>
        <taxon>Pectinidae</taxon>
        <taxon>Mizuhopecten</taxon>
    </lineage>
</organism>
<accession>A0A210Q3M9</accession>
<keyword evidence="2" id="KW-0479">Metal-binding</keyword>